<dbReference type="Gene3D" id="2.20.100.10">
    <property type="entry name" value="Thrombospondin type-1 (TSP1) repeat"/>
    <property type="match status" value="1"/>
</dbReference>
<evidence type="ECO:0000256" key="7">
    <source>
        <dbReference type="SAM" id="MobiDB-lite"/>
    </source>
</evidence>
<dbReference type="InterPro" id="IPR010294">
    <property type="entry name" value="ADAMTS_spacer1"/>
</dbReference>
<dbReference type="InterPro" id="IPR050439">
    <property type="entry name" value="ADAMTS_ADAMTS-like"/>
</dbReference>
<evidence type="ECO:0000256" key="4">
    <source>
        <dbReference type="ARBA" id="ARBA00022737"/>
    </source>
</evidence>
<dbReference type="InterPro" id="IPR036383">
    <property type="entry name" value="TSP1_rpt_sf"/>
</dbReference>
<organism evidence="10">
    <name type="scientific">Graphocephala atropunctata</name>
    <dbReference type="NCBI Taxonomy" id="36148"/>
    <lineage>
        <taxon>Eukaryota</taxon>
        <taxon>Metazoa</taxon>
        <taxon>Ecdysozoa</taxon>
        <taxon>Arthropoda</taxon>
        <taxon>Hexapoda</taxon>
        <taxon>Insecta</taxon>
        <taxon>Pterygota</taxon>
        <taxon>Neoptera</taxon>
        <taxon>Paraneoptera</taxon>
        <taxon>Hemiptera</taxon>
        <taxon>Auchenorrhyncha</taxon>
        <taxon>Membracoidea</taxon>
        <taxon>Cicadellidae</taxon>
        <taxon>Cicadellinae</taxon>
        <taxon>Cicadellini</taxon>
        <taxon>Graphocephala</taxon>
    </lineage>
</organism>
<dbReference type="PRINTS" id="PR01857">
    <property type="entry name" value="ADAMTSFAMILY"/>
</dbReference>
<evidence type="ECO:0000256" key="5">
    <source>
        <dbReference type="ARBA" id="ARBA00022869"/>
    </source>
</evidence>
<keyword evidence="2" id="KW-0964">Secreted</keyword>
<dbReference type="AlphaFoldDB" id="A0A1B6LTS9"/>
<dbReference type="EMBL" id="GEBQ01012948">
    <property type="protein sequence ID" value="JAT27029.1"/>
    <property type="molecule type" value="Transcribed_RNA"/>
</dbReference>
<gene>
    <name evidence="10" type="ORF">g.24592</name>
</gene>
<name>A0A1B6LTS9_9HEMI</name>
<keyword evidence="5" id="KW-0084">Basement membrane</keyword>
<dbReference type="PANTHER" id="PTHR13723">
    <property type="entry name" value="ADAMTS A DISINTEGRIN AND METALLOPROTEASE WITH THROMBOSPONDIN MOTIFS PROTEASE"/>
    <property type="match status" value="1"/>
</dbReference>
<protein>
    <submittedName>
        <fullName evidence="10">Uncharacterized protein</fullName>
    </submittedName>
</protein>
<dbReference type="PANTHER" id="PTHR13723:SF305">
    <property type="entry name" value="PROTEIN MADD-4"/>
    <property type="match status" value="1"/>
</dbReference>
<feature type="domain" description="ADAMTS/ADAMTS-like Spacer 1" evidence="8">
    <location>
        <begin position="72"/>
        <end position="183"/>
    </location>
</feature>
<dbReference type="InterPro" id="IPR013273">
    <property type="entry name" value="ADAMTS/ADAMTS-like"/>
</dbReference>
<feature type="region of interest" description="Disordered" evidence="7">
    <location>
        <begin position="205"/>
        <end position="261"/>
    </location>
</feature>
<dbReference type="Gene3D" id="2.60.120.830">
    <property type="match status" value="1"/>
</dbReference>
<evidence type="ECO:0000256" key="1">
    <source>
        <dbReference type="ARBA" id="ARBA00004302"/>
    </source>
</evidence>
<keyword evidence="3" id="KW-0732">Signal</keyword>
<feature type="non-terminal residue" evidence="10">
    <location>
        <position position="330"/>
    </location>
</feature>
<keyword evidence="5" id="KW-0272">Extracellular matrix</keyword>
<dbReference type="SUPFAM" id="SSF82895">
    <property type="entry name" value="TSP-1 type 1 repeat"/>
    <property type="match status" value="1"/>
</dbReference>
<dbReference type="GO" id="GO:0006508">
    <property type="term" value="P:proteolysis"/>
    <property type="evidence" value="ECO:0007669"/>
    <property type="project" value="TreeGrafter"/>
</dbReference>
<comment type="subcellular location">
    <subcellularLocation>
        <location evidence="1">Secreted</location>
        <location evidence="1">Extracellular space</location>
        <location evidence="1">Extracellular matrix</location>
        <location evidence="1">Basement membrane</location>
    </subcellularLocation>
</comment>
<accession>A0A1B6LTS9</accession>
<proteinExistence type="predicted"/>
<dbReference type="GO" id="GO:0030198">
    <property type="term" value="P:extracellular matrix organization"/>
    <property type="evidence" value="ECO:0007669"/>
    <property type="project" value="InterPro"/>
</dbReference>
<evidence type="ECO:0000259" key="9">
    <source>
        <dbReference type="Pfam" id="PF19236"/>
    </source>
</evidence>
<feature type="domain" description="ADAMTS/ADAMTS-like cysteine-rich" evidence="9">
    <location>
        <begin position="17"/>
        <end position="69"/>
    </location>
</feature>
<evidence type="ECO:0000313" key="10">
    <source>
        <dbReference type="EMBL" id="JAT27029.1"/>
    </source>
</evidence>
<evidence type="ECO:0000256" key="6">
    <source>
        <dbReference type="ARBA" id="ARBA00023157"/>
    </source>
</evidence>
<evidence type="ECO:0000256" key="2">
    <source>
        <dbReference type="ARBA" id="ARBA00022525"/>
    </source>
</evidence>
<feature type="compositionally biased region" description="Basic and acidic residues" evidence="7">
    <location>
        <begin position="211"/>
        <end position="227"/>
    </location>
</feature>
<evidence type="ECO:0000256" key="3">
    <source>
        <dbReference type="ARBA" id="ARBA00022729"/>
    </source>
</evidence>
<dbReference type="FunFam" id="2.60.120.830:FF:000001">
    <property type="entry name" value="A disintegrin and metalloproteinase with thrombospondin motifs 1"/>
    <property type="match status" value="1"/>
</dbReference>
<dbReference type="InterPro" id="IPR045371">
    <property type="entry name" value="ADAMTS_CR_3"/>
</dbReference>
<dbReference type="Pfam" id="PF05986">
    <property type="entry name" value="ADAMTS_spacer1"/>
    <property type="match status" value="1"/>
</dbReference>
<dbReference type="InterPro" id="IPR000884">
    <property type="entry name" value="TSP1_rpt"/>
</dbReference>
<dbReference type="GO" id="GO:0005604">
    <property type="term" value="C:basement membrane"/>
    <property type="evidence" value="ECO:0007669"/>
    <property type="project" value="UniProtKB-SubCell"/>
</dbReference>
<keyword evidence="4" id="KW-0677">Repeat</keyword>
<dbReference type="FunFam" id="2.20.100.10:FF:000005">
    <property type="entry name" value="ADAM metallopeptidase with thrombospondin type 1 motif 9"/>
    <property type="match status" value="1"/>
</dbReference>
<feature type="non-terminal residue" evidence="10">
    <location>
        <position position="1"/>
    </location>
</feature>
<sequence length="330" mass="36360">RAPSRTLGRATLNATVEDGTPCRGYIIGHDTDRWICITGQCKHVGCDGVVGSDQRYDSCGVCGGNNSTCRVVSGLFTRPQLPVGYNLITQIPRAACNLSITELKQSRNYLALRKIDGTFILNGNWAINWSGEFDALGTKFSYHREDDNTAESISSPGPLAEPLDLMVIYQQPNPGIKYQYQLPVMSPPPQQSGVYRAKDISSLLRQADSPYRPEERAQRDKAAEPRHSGKSFPYGNNVLGSDLQGYSRDEAPKPKPKGKKKKFSWKITGFTECSKSCGGGIQTAIVVCIRDKTQLRVPEKRCASLEKPSPQVMRCNLKPCVAEWVGGEWG</sequence>
<dbReference type="Pfam" id="PF19236">
    <property type="entry name" value="ADAMTS_CR_3"/>
    <property type="match status" value="1"/>
</dbReference>
<keyword evidence="6" id="KW-1015">Disulfide bond</keyword>
<dbReference type="GO" id="GO:0004222">
    <property type="term" value="F:metalloendopeptidase activity"/>
    <property type="evidence" value="ECO:0007669"/>
    <property type="project" value="TreeGrafter"/>
</dbReference>
<reference evidence="10" key="1">
    <citation type="submission" date="2015-11" db="EMBL/GenBank/DDBJ databases">
        <title>De novo transcriptome assembly of four potential Pierce s Disease insect vectors from Arizona vineyards.</title>
        <authorList>
            <person name="Tassone E.E."/>
        </authorList>
    </citation>
    <scope>NUCLEOTIDE SEQUENCE</scope>
</reference>
<evidence type="ECO:0000259" key="8">
    <source>
        <dbReference type="Pfam" id="PF05986"/>
    </source>
</evidence>
<dbReference type="PROSITE" id="PS50092">
    <property type="entry name" value="TSP1"/>
    <property type="match status" value="1"/>
</dbReference>
<dbReference type="Pfam" id="PF19030">
    <property type="entry name" value="TSP1_ADAMTS"/>
    <property type="match status" value="1"/>
</dbReference>